<evidence type="ECO:0000256" key="1">
    <source>
        <dbReference type="ARBA" id="ARBA00008059"/>
    </source>
</evidence>
<dbReference type="InterPro" id="IPR002611">
    <property type="entry name" value="IstB_ATP-bd"/>
</dbReference>
<dbReference type="SUPFAM" id="SSF52540">
    <property type="entry name" value="P-loop containing nucleoside triphosphate hydrolases"/>
    <property type="match status" value="1"/>
</dbReference>
<evidence type="ECO:0000256" key="2">
    <source>
        <dbReference type="ARBA" id="ARBA00022741"/>
    </source>
</evidence>
<dbReference type="InterPro" id="IPR003593">
    <property type="entry name" value="AAA+_ATPase"/>
</dbReference>
<sequence length="252" mass="29308">MKPEIYTDDEYIEWALNQLKLQDLKENYEEEIQLAIENDIGYRKFLLNILKVEEEGRSKKLIERNMKAARFENFVTIESFDFSFQKSINMEKIKDFHSLAFLQRKENIILIGPPGVGKTHIVTSIGIQACKEKKRVLFTSAIDLVEKMSVYQKKGLLKKLFKSLSKIDLLIIDEMGHLVLDKEKESMIFQLIRQRYEKNSLIITTNLPLGEWDKIFTSTLSATAVLDRLVHHCHIVSIPGESYRVKGKQKEA</sequence>
<dbReference type="Pfam" id="PF01695">
    <property type="entry name" value="IstB_IS21"/>
    <property type="match status" value="1"/>
</dbReference>
<dbReference type="EMBL" id="JAGGLI010000066">
    <property type="protein sequence ID" value="MBP2029058.1"/>
    <property type="molecule type" value="Genomic_DNA"/>
</dbReference>
<dbReference type="RefSeq" id="WP_209662105.1">
    <property type="nucleotide sequence ID" value="NZ_JAGGLI010000066.1"/>
</dbReference>
<dbReference type="PANTHER" id="PTHR30050">
    <property type="entry name" value="CHROMOSOMAL REPLICATION INITIATOR PROTEIN DNAA"/>
    <property type="match status" value="1"/>
</dbReference>
<proteinExistence type="inferred from homology"/>
<evidence type="ECO:0000313" key="6">
    <source>
        <dbReference type="Proteomes" id="UP001314903"/>
    </source>
</evidence>
<dbReference type="InterPro" id="IPR027417">
    <property type="entry name" value="P-loop_NTPase"/>
</dbReference>
<dbReference type="PIRSF" id="PIRSF003073">
    <property type="entry name" value="DNAC_TnpB_IstB"/>
    <property type="match status" value="1"/>
</dbReference>
<evidence type="ECO:0000313" key="5">
    <source>
        <dbReference type="EMBL" id="MBP2029058.1"/>
    </source>
</evidence>
<reference evidence="5 6" key="1">
    <citation type="submission" date="2021-03" db="EMBL/GenBank/DDBJ databases">
        <title>Genomic Encyclopedia of Type Strains, Phase IV (KMG-IV): sequencing the most valuable type-strain genomes for metagenomic binning, comparative biology and taxonomic classification.</title>
        <authorList>
            <person name="Goeker M."/>
        </authorList>
    </citation>
    <scope>NUCLEOTIDE SEQUENCE [LARGE SCALE GENOMIC DNA]</scope>
    <source>
        <strain evidence="5 6">DSM 27512</strain>
    </source>
</reference>
<evidence type="ECO:0000259" key="4">
    <source>
        <dbReference type="SMART" id="SM00382"/>
    </source>
</evidence>
<dbReference type="PANTHER" id="PTHR30050:SF4">
    <property type="entry name" value="ATP-BINDING PROTEIN RV3427C IN INSERTION SEQUENCE-RELATED"/>
    <property type="match status" value="1"/>
</dbReference>
<dbReference type="Gene3D" id="3.40.50.300">
    <property type="entry name" value="P-loop containing nucleotide triphosphate hydrolases"/>
    <property type="match status" value="1"/>
</dbReference>
<dbReference type="InterPro" id="IPR028350">
    <property type="entry name" value="DNAC/IstB-like"/>
</dbReference>
<dbReference type="NCBIfam" id="NF038214">
    <property type="entry name" value="IS21_help_AAA"/>
    <property type="match status" value="1"/>
</dbReference>
<gene>
    <name evidence="5" type="ORF">J2Z35_002896</name>
</gene>
<protein>
    <submittedName>
        <fullName evidence="5">DNA replication protein DnaC</fullName>
    </submittedName>
</protein>
<evidence type="ECO:0000256" key="3">
    <source>
        <dbReference type="ARBA" id="ARBA00022840"/>
    </source>
</evidence>
<dbReference type="Proteomes" id="UP001314903">
    <property type="component" value="Unassembled WGS sequence"/>
</dbReference>
<dbReference type="InterPro" id="IPR047661">
    <property type="entry name" value="IstB"/>
</dbReference>
<dbReference type="CDD" id="cd00009">
    <property type="entry name" value="AAA"/>
    <property type="match status" value="1"/>
</dbReference>
<keyword evidence="2" id="KW-0547">Nucleotide-binding</keyword>
<accession>A0ABS4KMQ5</accession>
<dbReference type="SMART" id="SM00382">
    <property type="entry name" value="AAA"/>
    <property type="match status" value="1"/>
</dbReference>
<keyword evidence="6" id="KW-1185">Reference proteome</keyword>
<comment type="caution">
    <text evidence="5">The sequence shown here is derived from an EMBL/GenBank/DDBJ whole genome shotgun (WGS) entry which is preliminary data.</text>
</comment>
<keyword evidence="3" id="KW-0067">ATP-binding</keyword>
<comment type="similarity">
    <text evidence="1">Belongs to the IS21/IS1162 putative ATP-binding protein family.</text>
</comment>
<feature type="domain" description="AAA+ ATPase" evidence="4">
    <location>
        <begin position="104"/>
        <end position="236"/>
    </location>
</feature>
<organism evidence="5 6">
    <name type="scientific">Acetoanaerobium pronyense</name>
    <dbReference type="NCBI Taxonomy" id="1482736"/>
    <lineage>
        <taxon>Bacteria</taxon>
        <taxon>Bacillati</taxon>
        <taxon>Bacillota</taxon>
        <taxon>Clostridia</taxon>
        <taxon>Peptostreptococcales</taxon>
        <taxon>Filifactoraceae</taxon>
        <taxon>Acetoanaerobium</taxon>
    </lineage>
</organism>
<name>A0ABS4KMQ5_9FIRM</name>